<keyword evidence="3" id="KW-1185">Reference proteome</keyword>
<accession>A0A8S9ZG49</accession>
<dbReference type="PANTHER" id="PTHR23254">
    <property type="entry name" value="EIF4G DOMAIN PROTEIN"/>
    <property type="match status" value="1"/>
</dbReference>
<organism evidence="2 3">
    <name type="scientific">Meloidogyne graminicola</name>
    <dbReference type="NCBI Taxonomy" id="189291"/>
    <lineage>
        <taxon>Eukaryota</taxon>
        <taxon>Metazoa</taxon>
        <taxon>Ecdysozoa</taxon>
        <taxon>Nematoda</taxon>
        <taxon>Chromadorea</taxon>
        <taxon>Rhabditida</taxon>
        <taxon>Tylenchina</taxon>
        <taxon>Tylenchomorpha</taxon>
        <taxon>Tylenchoidea</taxon>
        <taxon>Meloidogynidae</taxon>
        <taxon>Meloidogyninae</taxon>
        <taxon>Meloidogyne</taxon>
    </lineage>
</organism>
<feature type="chain" id="PRO_5035837422" evidence="1">
    <location>
        <begin position="24"/>
        <end position="287"/>
    </location>
</feature>
<proteinExistence type="predicted"/>
<reference evidence="2" key="1">
    <citation type="journal article" date="2020" name="Ecol. Evol.">
        <title>Genome structure and content of the rice root-knot nematode (Meloidogyne graminicola).</title>
        <authorList>
            <person name="Phan N.T."/>
            <person name="Danchin E.G.J."/>
            <person name="Klopp C."/>
            <person name="Perfus-Barbeoch L."/>
            <person name="Kozlowski D.K."/>
            <person name="Koutsovoulos G.D."/>
            <person name="Lopez-Roques C."/>
            <person name="Bouchez O."/>
            <person name="Zahm M."/>
            <person name="Besnard G."/>
            <person name="Bellafiore S."/>
        </authorList>
    </citation>
    <scope>NUCLEOTIDE SEQUENCE</scope>
    <source>
        <strain evidence="2">VN-18</strain>
    </source>
</reference>
<evidence type="ECO:0000313" key="3">
    <source>
        <dbReference type="Proteomes" id="UP000605970"/>
    </source>
</evidence>
<feature type="non-terminal residue" evidence="2">
    <location>
        <position position="1"/>
    </location>
</feature>
<dbReference type="PANTHER" id="PTHR23254:SF16">
    <property type="entry name" value="CBP80_20-DEPENDENT TRANSLATION INITIATION FACTOR"/>
    <property type="match status" value="1"/>
</dbReference>
<dbReference type="Gene3D" id="1.25.40.180">
    <property type="match status" value="1"/>
</dbReference>
<dbReference type="SUPFAM" id="SSF48371">
    <property type="entry name" value="ARM repeat"/>
    <property type="match status" value="1"/>
</dbReference>
<dbReference type="GO" id="GO:0006446">
    <property type="term" value="P:regulation of translational initiation"/>
    <property type="evidence" value="ECO:0007669"/>
    <property type="project" value="TreeGrafter"/>
</dbReference>
<dbReference type="GO" id="GO:0005829">
    <property type="term" value="C:cytosol"/>
    <property type="evidence" value="ECO:0007669"/>
    <property type="project" value="TreeGrafter"/>
</dbReference>
<dbReference type="EMBL" id="JABEBT010000108">
    <property type="protein sequence ID" value="KAF7632239.1"/>
    <property type="molecule type" value="Genomic_DNA"/>
</dbReference>
<feature type="signal peptide" evidence="1">
    <location>
        <begin position="1"/>
        <end position="23"/>
    </location>
</feature>
<name>A0A8S9ZG49_9BILA</name>
<dbReference type="Proteomes" id="UP000605970">
    <property type="component" value="Unassembled WGS sequence"/>
</dbReference>
<comment type="caution">
    <text evidence="2">The sequence shown here is derived from an EMBL/GenBank/DDBJ whole genome shotgun (WGS) entry which is preliminary data.</text>
</comment>
<dbReference type="GO" id="GO:0008494">
    <property type="term" value="F:translation activator activity"/>
    <property type="evidence" value="ECO:0007669"/>
    <property type="project" value="TreeGrafter"/>
</dbReference>
<dbReference type="OrthoDB" id="5846767at2759"/>
<evidence type="ECO:0000256" key="1">
    <source>
        <dbReference type="SAM" id="SignalP"/>
    </source>
</evidence>
<protein>
    <submittedName>
        <fullName evidence="2">Uncharacterized protein</fullName>
    </submittedName>
</protein>
<evidence type="ECO:0000313" key="2">
    <source>
        <dbReference type="EMBL" id="KAF7632239.1"/>
    </source>
</evidence>
<keyword evidence="1" id="KW-0732">Signal</keyword>
<sequence>MFCIFLVYAFSTLISTAPPQVLAEHLHQRWLSDQNFSLIAPKIVYQMSDNVTVCSQVLSFALRDFNTRNEIRKQSRKMFRNFVCTLVELYPVYRKIDKCLSACLIDPIFRCLKMLILEHPDDRDLNSLANIIINSGQQLSLLNNSECEGLVIYCRRWLCSNKIVIEEDTKRLLMTAIDLWTYSWDRNLFPDCLSRFYKELKNEEKQETIKTDLIKLKPIEKLENGQQLNDKVKYNLINNSFKFKKKNNYKMFLKKQKQYKGSNETYIALPNCSIENNEKLIIKEDEK</sequence>
<dbReference type="InterPro" id="IPR016024">
    <property type="entry name" value="ARM-type_fold"/>
</dbReference>
<dbReference type="AlphaFoldDB" id="A0A8S9ZG49"/>
<dbReference type="InterPro" id="IPR051367">
    <property type="entry name" value="mRNA_TranslReg/HistoneTransl"/>
</dbReference>
<gene>
    <name evidence="2" type="ORF">Mgra_00008357</name>
</gene>